<dbReference type="Gene3D" id="2.60.20.10">
    <property type="entry name" value="Crystallins"/>
    <property type="match status" value="1"/>
</dbReference>
<comment type="caution">
    <text evidence="5">The sequence shown here is derived from an EMBL/GenBank/DDBJ whole genome shotgun (WGS) entry which is preliminary data.</text>
</comment>
<feature type="signal peptide" evidence="2">
    <location>
        <begin position="1"/>
        <end position="20"/>
    </location>
</feature>
<accession>A0ABS1BLX2</accession>
<evidence type="ECO:0000313" key="6">
    <source>
        <dbReference type="Proteomes" id="UP000660024"/>
    </source>
</evidence>
<gene>
    <name evidence="5" type="ORF">I5M32_13080</name>
</gene>
<feature type="domain" description="CBM-cenC" evidence="3">
    <location>
        <begin position="368"/>
        <end position="504"/>
    </location>
</feature>
<evidence type="ECO:0000313" key="5">
    <source>
        <dbReference type="EMBL" id="MBK0383895.1"/>
    </source>
</evidence>
<dbReference type="PANTHER" id="PTHR34154">
    <property type="entry name" value="ALKALI-SENSITIVE LINKAGE PROTEIN 1"/>
    <property type="match status" value="1"/>
</dbReference>
<feature type="chain" id="PRO_5045952043" description="Por secretion system C-terminal sorting domain-containing protein" evidence="2">
    <location>
        <begin position="21"/>
        <end position="708"/>
    </location>
</feature>
<dbReference type="InterPro" id="IPR053183">
    <property type="entry name" value="ASL1"/>
</dbReference>
<dbReference type="Proteomes" id="UP000660024">
    <property type="component" value="Unassembled WGS sequence"/>
</dbReference>
<dbReference type="Pfam" id="PF11790">
    <property type="entry name" value="Glyco_hydro_cc"/>
    <property type="match status" value="1"/>
</dbReference>
<keyword evidence="1" id="KW-0378">Hydrolase</keyword>
<dbReference type="Gene3D" id="2.60.120.260">
    <property type="entry name" value="Galactose-binding domain-like"/>
    <property type="match status" value="1"/>
</dbReference>
<feature type="domain" description="Asl1-like glycosyl hydrolase catalytic" evidence="4">
    <location>
        <begin position="129"/>
        <end position="342"/>
    </location>
</feature>
<sequence length="708" mass="77430">MLKKTFILLCFCGYCTLVNAQLVIYKGLQKTGNSQICQANGVYVGSNIPGALNNSIKSIVLSQGYMATLANNEDGTGDSFCYVAATSDVDVDLASVLQNNVSFIRVLPIGNIKKRGVCGKDNDVVAALNPSWFYDWGTSDISTNNIQYVPLAFGLNAATDLTRVAGYTAKTDVNSLSGFNEPDNSSQGNIPDETTAAHAYKNLLRTGYRMGSPVTTQGQYNNWLYNFMAIAATDTTRIDYIAVHWYDWDNWLSQHNASPNASDVLTRFKAYINSVYNLYKKPIWVTEFNANTNRTTATQEAFMQLALPYLESDSRIERYAWFFETNSPASVSGNLTNLGQIYGNYVSTASFTSNIVDDRPTDVTTTSGNLVFNGDFENTTSYLNGWTPSSADDFRKETIYPINTTTVRFASVSNSRNLISDPISVVPGKTYQLQFTARIQAAAGASGGAGPSRGGVFSGEILNGSDLAATSFTTLTTTSSTNTVLSANYTVPTGQTTIKLKFTKTADVGYLDDVSLIDIASLPIKLISFTGSAGLGGVDLNWETASESNNNYFTIYQSSNGKIFNKVASVFSKGNSADKKQYHFLDQHPNNGLNYYQLSQTDHDGKTETFKPIAVDFKIAKDAGLKIFSNPSSLQVYLNNDLDETVKINVYDLNGKNCFNIQKRLVKGFNSLSLNINGSNLAIGNIYLFNIQGKRTGINKKFIVCPYQ</sequence>
<reference evidence="5 6" key="1">
    <citation type="submission" date="2020-12" db="EMBL/GenBank/DDBJ databases">
        <title>Bacterial novel species Pedobacter sp. SD-b isolated from soil.</title>
        <authorList>
            <person name="Jung H.-Y."/>
        </authorList>
    </citation>
    <scope>NUCLEOTIDE SEQUENCE [LARGE SCALE GENOMIC DNA]</scope>
    <source>
        <strain evidence="5 6">SD-b</strain>
    </source>
</reference>
<dbReference type="PANTHER" id="PTHR34154:SF3">
    <property type="entry name" value="ALKALI-SENSITIVE LINKAGE PROTEIN 1"/>
    <property type="match status" value="1"/>
</dbReference>
<evidence type="ECO:0008006" key="7">
    <source>
        <dbReference type="Google" id="ProtNLM"/>
    </source>
</evidence>
<organism evidence="5 6">
    <name type="scientific">Pedobacter segetis</name>
    <dbReference type="NCBI Taxonomy" id="2793069"/>
    <lineage>
        <taxon>Bacteria</taxon>
        <taxon>Pseudomonadati</taxon>
        <taxon>Bacteroidota</taxon>
        <taxon>Sphingobacteriia</taxon>
        <taxon>Sphingobacteriales</taxon>
        <taxon>Sphingobacteriaceae</taxon>
        <taxon>Pedobacter</taxon>
    </lineage>
</organism>
<dbReference type="InterPro" id="IPR017853">
    <property type="entry name" value="GH"/>
</dbReference>
<dbReference type="Pfam" id="PF02018">
    <property type="entry name" value="CBM_4_9"/>
    <property type="match status" value="1"/>
</dbReference>
<dbReference type="InterPro" id="IPR024655">
    <property type="entry name" value="Asl1_glyco_hydro_catalytic"/>
</dbReference>
<keyword evidence="6" id="KW-1185">Reference proteome</keyword>
<protein>
    <recommendedName>
        <fullName evidence="7">Por secretion system C-terminal sorting domain-containing protein</fullName>
    </recommendedName>
</protein>
<proteinExistence type="predicted"/>
<dbReference type="SUPFAM" id="SSF51445">
    <property type="entry name" value="(Trans)glycosidases"/>
    <property type="match status" value="1"/>
</dbReference>
<evidence type="ECO:0000256" key="2">
    <source>
        <dbReference type="SAM" id="SignalP"/>
    </source>
</evidence>
<evidence type="ECO:0000259" key="4">
    <source>
        <dbReference type="Pfam" id="PF11790"/>
    </source>
</evidence>
<evidence type="ECO:0000256" key="1">
    <source>
        <dbReference type="ARBA" id="ARBA00022801"/>
    </source>
</evidence>
<dbReference type="SUPFAM" id="SSF49785">
    <property type="entry name" value="Galactose-binding domain-like"/>
    <property type="match status" value="1"/>
</dbReference>
<name>A0ABS1BLX2_9SPHI</name>
<dbReference type="Gene3D" id="3.20.20.80">
    <property type="entry name" value="Glycosidases"/>
    <property type="match status" value="1"/>
</dbReference>
<evidence type="ECO:0000259" key="3">
    <source>
        <dbReference type="Pfam" id="PF02018"/>
    </source>
</evidence>
<dbReference type="EMBL" id="JAEHFY010000019">
    <property type="protein sequence ID" value="MBK0383895.1"/>
    <property type="molecule type" value="Genomic_DNA"/>
</dbReference>
<keyword evidence="2" id="KW-0732">Signal</keyword>
<dbReference type="InterPro" id="IPR003305">
    <property type="entry name" value="CenC_carb-bd"/>
</dbReference>
<dbReference type="RefSeq" id="WP_200587122.1">
    <property type="nucleotide sequence ID" value="NZ_JAEHFY010000019.1"/>
</dbReference>
<dbReference type="InterPro" id="IPR008979">
    <property type="entry name" value="Galactose-bd-like_sf"/>
</dbReference>